<evidence type="ECO:0000256" key="6">
    <source>
        <dbReference type="ARBA" id="ARBA00022777"/>
    </source>
</evidence>
<dbReference type="GO" id="GO:0000160">
    <property type="term" value="P:phosphorelay signal transduction system"/>
    <property type="evidence" value="ECO:0007669"/>
    <property type="project" value="UniProtKB-KW"/>
</dbReference>
<dbReference type="STRING" id="1111735.GCA_000428045_02938"/>
<keyword evidence="16" id="KW-1185">Reference proteome</keyword>
<evidence type="ECO:0000313" key="13">
    <source>
        <dbReference type="EMBL" id="PLX59667.1"/>
    </source>
</evidence>
<evidence type="ECO:0000256" key="7">
    <source>
        <dbReference type="ARBA" id="ARBA00022840"/>
    </source>
</evidence>
<feature type="transmembrane region" description="Helical" evidence="11">
    <location>
        <begin position="56"/>
        <end position="76"/>
    </location>
</feature>
<dbReference type="OrthoDB" id="9824211at2"/>
<evidence type="ECO:0000256" key="11">
    <source>
        <dbReference type="SAM" id="Phobius"/>
    </source>
</evidence>
<evidence type="ECO:0000256" key="1">
    <source>
        <dbReference type="ARBA" id="ARBA00004141"/>
    </source>
</evidence>
<evidence type="ECO:0000256" key="10">
    <source>
        <dbReference type="ARBA" id="ARBA00023136"/>
    </source>
</evidence>
<feature type="domain" description="Sensor protein KdpD transmembrane" evidence="12">
    <location>
        <begin position="59"/>
        <end position="156"/>
    </location>
</feature>
<sequence>MCLVSPGTASRGMHSQSSPMDKAGFLLQSSVLRGSWRVMMRYPLFGVRRRESLGSLNHYLIGLALVVGAVLLRLMITSEATSAAAPFITFFPATALAALIGGLGPGIMVAACGAVLASTIFWTHPVFEFVAEDWVLLCFYLVTEIIICLVIDAMHSASSRYLMLIEEVESKTKTHPFSRETNQHCRQAKNDG</sequence>
<dbReference type="GO" id="GO:0016301">
    <property type="term" value="F:kinase activity"/>
    <property type="evidence" value="ECO:0007669"/>
    <property type="project" value="UniProtKB-KW"/>
</dbReference>
<dbReference type="GO" id="GO:0005524">
    <property type="term" value="F:ATP binding"/>
    <property type="evidence" value="ECO:0007669"/>
    <property type="project" value="UniProtKB-KW"/>
</dbReference>
<dbReference type="InterPro" id="IPR038318">
    <property type="entry name" value="KdpD_sf"/>
</dbReference>
<dbReference type="EMBL" id="VMNH01000035">
    <property type="protein sequence ID" value="TVO68307.1"/>
    <property type="molecule type" value="Genomic_DNA"/>
</dbReference>
<evidence type="ECO:0000256" key="4">
    <source>
        <dbReference type="ARBA" id="ARBA00022692"/>
    </source>
</evidence>
<evidence type="ECO:0000256" key="8">
    <source>
        <dbReference type="ARBA" id="ARBA00022989"/>
    </source>
</evidence>
<reference evidence="13 15" key="1">
    <citation type="submission" date="2017-11" db="EMBL/GenBank/DDBJ databases">
        <title>Genome-resolved metagenomics identifies genetic mobility, metabolic interactions, and unexpected diversity in perchlorate-reducing communities.</title>
        <authorList>
            <person name="Barnum T.P."/>
            <person name="Figueroa I.A."/>
            <person name="Carlstrom C.I."/>
            <person name="Lucas L.N."/>
            <person name="Engelbrektson A.L."/>
            <person name="Coates J.D."/>
        </authorList>
    </citation>
    <scope>NUCLEOTIDE SEQUENCE [LARGE SCALE GENOMIC DNA]</scope>
    <source>
        <strain evidence="13">BM301</strain>
    </source>
</reference>
<accession>A0A2N6CRJ1</accession>
<dbReference type="GO" id="GO:0016020">
    <property type="term" value="C:membrane"/>
    <property type="evidence" value="ECO:0007669"/>
    <property type="project" value="UniProtKB-SubCell"/>
</dbReference>
<keyword evidence="2" id="KW-0597">Phosphoprotein</keyword>
<evidence type="ECO:0000259" key="12">
    <source>
        <dbReference type="Pfam" id="PF13493"/>
    </source>
</evidence>
<dbReference type="AlphaFoldDB" id="A0A2N6CRJ1"/>
<evidence type="ECO:0000256" key="2">
    <source>
        <dbReference type="ARBA" id="ARBA00022553"/>
    </source>
</evidence>
<evidence type="ECO:0000313" key="14">
    <source>
        <dbReference type="EMBL" id="TVO68307.1"/>
    </source>
</evidence>
<proteinExistence type="predicted"/>
<dbReference type="Proteomes" id="UP000316649">
    <property type="component" value="Unassembled WGS sequence"/>
</dbReference>
<dbReference type="Proteomes" id="UP000235015">
    <property type="component" value="Unassembled WGS sequence"/>
</dbReference>
<gene>
    <name evidence="13" type="ORF">C0630_19845</name>
    <name evidence="14" type="ORF">FHP88_18740</name>
</gene>
<organism evidence="13 15">
    <name type="scientific">Sedimenticola selenatireducens</name>
    <dbReference type="NCBI Taxonomy" id="191960"/>
    <lineage>
        <taxon>Bacteria</taxon>
        <taxon>Pseudomonadati</taxon>
        <taxon>Pseudomonadota</taxon>
        <taxon>Gammaproteobacteria</taxon>
        <taxon>Chromatiales</taxon>
        <taxon>Sedimenticolaceae</taxon>
        <taxon>Sedimenticola</taxon>
    </lineage>
</organism>
<dbReference type="Gene3D" id="1.20.120.620">
    <property type="entry name" value="Backbone structure of the membrane domain of e. Coli histidine kinase receptor kdpd"/>
    <property type="match status" value="1"/>
</dbReference>
<feature type="transmembrane region" description="Helical" evidence="11">
    <location>
        <begin position="96"/>
        <end position="122"/>
    </location>
</feature>
<keyword evidence="6" id="KW-0418">Kinase</keyword>
<dbReference type="EMBL" id="PKUN01000031">
    <property type="protein sequence ID" value="PLX59667.1"/>
    <property type="molecule type" value="Genomic_DNA"/>
</dbReference>
<evidence type="ECO:0000256" key="3">
    <source>
        <dbReference type="ARBA" id="ARBA00022679"/>
    </source>
</evidence>
<keyword evidence="10 11" id="KW-0472">Membrane</keyword>
<evidence type="ECO:0000256" key="5">
    <source>
        <dbReference type="ARBA" id="ARBA00022741"/>
    </source>
</evidence>
<keyword evidence="5" id="KW-0547">Nucleotide-binding</keyword>
<evidence type="ECO:0000313" key="16">
    <source>
        <dbReference type="Proteomes" id="UP000316649"/>
    </source>
</evidence>
<keyword evidence="8 11" id="KW-1133">Transmembrane helix</keyword>
<keyword evidence="3" id="KW-0808">Transferase</keyword>
<comment type="subcellular location">
    <subcellularLocation>
        <location evidence="1">Membrane</location>
        <topology evidence="1">Multi-pass membrane protein</topology>
    </subcellularLocation>
</comment>
<feature type="transmembrane region" description="Helical" evidence="11">
    <location>
        <begin position="134"/>
        <end position="154"/>
    </location>
</feature>
<name>A0A2N6CRJ1_9GAMM</name>
<keyword evidence="9" id="KW-0902">Two-component regulatory system</keyword>
<dbReference type="InterPro" id="IPR025201">
    <property type="entry name" value="KdpD_TM"/>
</dbReference>
<keyword evidence="7" id="KW-0067">ATP-binding</keyword>
<evidence type="ECO:0000313" key="15">
    <source>
        <dbReference type="Proteomes" id="UP000235015"/>
    </source>
</evidence>
<evidence type="ECO:0000256" key="9">
    <source>
        <dbReference type="ARBA" id="ARBA00023012"/>
    </source>
</evidence>
<reference evidence="14 16" key="2">
    <citation type="submission" date="2019-07" db="EMBL/GenBank/DDBJ databases">
        <title>The pathways for chlorine oxyanion respiration interact through the shared metabolite chlorate.</title>
        <authorList>
            <person name="Barnum T.P."/>
            <person name="Cheng Y."/>
            <person name="Hill K.A."/>
            <person name="Lucas L.N."/>
            <person name="Carlson H.K."/>
            <person name="Coates J.D."/>
        </authorList>
    </citation>
    <scope>NUCLEOTIDE SEQUENCE [LARGE SCALE GENOMIC DNA]</scope>
    <source>
        <strain evidence="14 16">BK-1</strain>
    </source>
</reference>
<keyword evidence="4 11" id="KW-0812">Transmembrane</keyword>
<comment type="caution">
    <text evidence="13">The sequence shown here is derived from an EMBL/GenBank/DDBJ whole genome shotgun (WGS) entry which is preliminary data.</text>
</comment>
<dbReference type="Pfam" id="PF13493">
    <property type="entry name" value="DUF4118"/>
    <property type="match status" value="1"/>
</dbReference>
<protein>
    <submittedName>
        <fullName evidence="14">DUF4118 domain-containing protein</fullName>
    </submittedName>
</protein>